<evidence type="ECO:0000259" key="5">
    <source>
        <dbReference type="PROSITE" id="PS50069"/>
    </source>
</evidence>
<dbReference type="InterPro" id="IPR036388">
    <property type="entry name" value="WH-like_DNA-bd_sf"/>
</dbReference>
<proteinExistence type="inferred from homology"/>
<feature type="region of interest" description="Disordered" evidence="4">
    <location>
        <begin position="23"/>
        <end position="71"/>
    </location>
</feature>
<dbReference type="SMART" id="SM00884">
    <property type="entry name" value="Cullin_Nedd8"/>
    <property type="match status" value="1"/>
</dbReference>
<dbReference type="PANTHER" id="PTHR11932">
    <property type="entry name" value="CULLIN"/>
    <property type="match status" value="1"/>
</dbReference>
<name>A0ABP1CM89_9APHY</name>
<dbReference type="Pfam" id="PF10557">
    <property type="entry name" value="Cullin_Nedd8"/>
    <property type="match status" value="1"/>
</dbReference>
<dbReference type="InterPro" id="IPR016158">
    <property type="entry name" value="Cullin_homology"/>
</dbReference>
<evidence type="ECO:0000256" key="3">
    <source>
        <dbReference type="RuleBase" id="RU003829"/>
    </source>
</evidence>
<evidence type="ECO:0000313" key="7">
    <source>
        <dbReference type="Proteomes" id="UP001497453"/>
    </source>
</evidence>
<dbReference type="InterPro" id="IPR019559">
    <property type="entry name" value="Cullin_neddylation_domain"/>
</dbReference>
<dbReference type="SUPFAM" id="SSF75632">
    <property type="entry name" value="Cullin homology domain"/>
    <property type="match status" value="1"/>
</dbReference>
<dbReference type="InterPro" id="IPR045093">
    <property type="entry name" value="Cullin"/>
</dbReference>
<dbReference type="Gene3D" id="1.20.1310.10">
    <property type="entry name" value="Cullin Repeats"/>
    <property type="match status" value="4"/>
</dbReference>
<comment type="similarity">
    <text evidence="1 2 3">Belongs to the cullin family.</text>
</comment>
<accession>A0ABP1CM89</accession>
<dbReference type="SMART" id="SM00182">
    <property type="entry name" value="CULLIN"/>
    <property type="match status" value="1"/>
</dbReference>
<dbReference type="InterPro" id="IPR059120">
    <property type="entry name" value="Cullin-like_AB"/>
</dbReference>
<dbReference type="Gene3D" id="1.10.10.10">
    <property type="entry name" value="Winged helix-like DNA-binding domain superfamily/Winged helix DNA-binding domain"/>
    <property type="match status" value="1"/>
</dbReference>
<evidence type="ECO:0000256" key="2">
    <source>
        <dbReference type="PROSITE-ProRule" id="PRU00330"/>
    </source>
</evidence>
<protein>
    <recommendedName>
        <fullName evidence="5">Cullin family profile domain-containing protein</fullName>
    </recommendedName>
</protein>
<dbReference type="PROSITE" id="PS50069">
    <property type="entry name" value="CULLIN_2"/>
    <property type="match status" value="1"/>
</dbReference>
<dbReference type="InterPro" id="IPR036317">
    <property type="entry name" value="Cullin_homology_sf"/>
</dbReference>
<dbReference type="InterPro" id="IPR016159">
    <property type="entry name" value="Cullin_repeat-like_dom_sf"/>
</dbReference>
<dbReference type="EMBL" id="OZ037944">
    <property type="protein sequence ID" value="CAL1696828.1"/>
    <property type="molecule type" value="Genomic_DNA"/>
</dbReference>
<dbReference type="SUPFAM" id="SSF46785">
    <property type="entry name" value="Winged helix' DNA-binding domain"/>
    <property type="match status" value="1"/>
</dbReference>
<dbReference type="InterPro" id="IPR001373">
    <property type="entry name" value="Cullin_N"/>
</dbReference>
<dbReference type="Pfam" id="PF00888">
    <property type="entry name" value="Cullin"/>
    <property type="match status" value="1"/>
</dbReference>
<reference evidence="7" key="1">
    <citation type="submission" date="2024-04" db="EMBL/GenBank/DDBJ databases">
        <authorList>
            <person name="Shaw F."/>
            <person name="Minotto A."/>
        </authorList>
    </citation>
    <scope>NUCLEOTIDE SEQUENCE [LARGE SCALE GENOMIC DNA]</scope>
</reference>
<dbReference type="InterPro" id="IPR036390">
    <property type="entry name" value="WH_DNA-bd_sf"/>
</dbReference>
<dbReference type="Pfam" id="PF26557">
    <property type="entry name" value="Cullin_AB"/>
    <property type="match status" value="1"/>
</dbReference>
<evidence type="ECO:0000256" key="4">
    <source>
        <dbReference type="SAM" id="MobiDB-lite"/>
    </source>
</evidence>
<feature type="compositionally biased region" description="Low complexity" evidence="4">
    <location>
        <begin position="44"/>
        <end position="54"/>
    </location>
</feature>
<dbReference type="Proteomes" id="UP001497453">
    <property type="component" value="Chromosome 1"/>
</dbReference>
<evidence type="ECO:0000313" key="6">
    <source>
        <dbReference type="EMBL" id="CAL1696828.1"/>
    </source>
</evidence>
<keyword evidence="7" id="KW-1185">Reference proteome</keyword>
<dbReference type="SUPFAM" id="SSF74788">
    <property type="entry name" value="Cullin repeat-like"/>
    <property type="match status" value="1"/>
</dbReference>
<organism evidence="6 7">
    <name type="scientific">Somion occarium</name>
    <dbReference type="NCBI Taxonomy" id="3059160"/>
    <lineage>
        <taxon>Eukaryota</taxon>
        <taxon>Fungi</taxon>
        <taxon>Dikarya</taxon>
        <taxon>Basidiomycota</taxon>
        <taxon>Agaricomycotina</taxon>
        <taxon>Agaricomycetes</taxon>
        <taxon>Polyporales</taxon>
        <taxon>Cerrenaceae</taxon>
        <taxon>Somion</taxon>
    </lineage>
</organism>
<sequence>MTDVFTLLTLPVSSKNAFATYRGSGAVKDRSDSPPRKTPRLNTDSDSASASRSRQPSAGSTENRENTGPLSLSLIGAPIQPHHEHYYDQDSALVKRSIRVLLSRNNKDTLPATYDKIYNACRAVICVAKKGDGISQSFKLELERCIGELAQELVSEGKSEVEYILPIIEVCAWFEKQVTLLESLLAYFDRKYLLDRSSSSGLRQICYEQFSLRVLEDATIQGWVRKSIEEWVTWERQNNSEHPLRPHIPQLISRLSHHGKYETIFEDTYLTCTENFYLAESEEKAKELAPIDFLNYTLQRIKDEIQRSKDVLPHSIWHKVEDMVMRSLLMGRLEWIVNSVLPQFMKTMDVGRLQALYELFVNVDGQQVVLAGFRSYVLETVKRIVTDVERDEEMVDRFLKLKAFTDTLLTETFAESEPIPLMGPLSSINTSVNRAGSSNEPMDVDALPPPKKVNRKWNDTIRDAFSASFKARRNKPAEMIAKYLDKEMRKGQKGKADSVFEKELDAVLELSRFTEDRDVFRTFYHRQLARRLLLQKSASDDFEKAMLKKLKEQYDPEFSMGDHMFNDLSLSRDTMREYLAHIGKTTNQQLNAMVLQSSFWPFSAKKSEAFLPPDMQNELSKFTAFYKSKHQGHKLDWEHSLGTATLKGQFKNEAKELQVSLYQALVLLLFNEETELTFADIKERTRIEDGELRRTLQSLSLGKKRVLKKQPTGKDVKDDDSFIFNADFTDPAYRIHINSIQVKETPEESKKTQSLIETDRKHVLDAAIVRVMKAKKELHNEQLKTGIIDAVKSHFVPSVQLIKERIDAMVEEEYIKRRHDDNNVFIYLA</sequence>
<evidence type="ECO:0000256" key="1">
    <source>
        <dbReference type="ARBA" id="ARBA00006019"/>
    </source>
</evidence>
<feature type="compositionally biased region" description="Polar residues" evidence="4">
    <location>
        <begin position="55"/>
        <end position="70"/>
    </location>
</feature>
<feature type="domain" description="Cullin family profile" evidence="5">
    <location>
        <begin position="475"/>
        <end position="700"/>
    </location>
</feature>
<gene>
    <name evidence="6" type="ORF">GFSPODELE1_LOCUS1360</name>
</gene>
<dbReference type="Gene3D" id="3.30.230.130">
    <property type="entry name" value="Cullin, Chain C, Domain 2"/>
    <property type="match status" value="1"/>
</dbReference>